<evidence type="ECO:0000256" key="2">
    <source>
        <dbReference type="ARBA" id="ARBA00022448"/>
    </source>
</evidence>
<dbReference type="InterPro" id="IPR020846">
    <property type="entry name" value="MFS_dom"/>
</dbReference>
<feature type="non-terminal residue" evidence="8">
    <location>
        <position position="204"/>
    </location>
</feature>
<evidence type="ECO:0000256" key="6">
    <source>
        <dbReference type="SAM" id="Phobius"/>
    </source>
</evidence>
<comment type="subcellular location">
    <subcellularLocation>
        <location evidence="1">Membrane</location>
        <topology evidence="1">Multi-pass membrane protein</topology>
    </subcellularLocation>
</comment>
<dbReference type="GO" id="GO:0005366">
    <property type="term" value="F:myo-inositol:proton symporter activity"/>
    <property type="evidence" value="ECO:0007669"/>
    <property type="project" value="TreeGrafter"/>
</dbReference>
<dbReference type="Proteomes" id="UP000054359">
    <property type="component" value="Unassembled WGS sequence"/>
</dbReference>
<gene>
    <name evidence="8" type="ORF">X975_01741</name>
</gene>
<feature type="transmembrane region" description="Helical" evidence="6">
    <location>
        <begin position="51"/>
        <end position="70"/>
    </location>
</feature>
<keyword evidence="3 6" id="KW-0812">Transmembrane</keyword>
<dbReference type="InterPro" id="IPR050814">
    <property type="entry name" value="Myo-inositol_Transporter"/>
</dbReference>
<organism evidence="8 9">
    <name type="scientific">Stegodyphus mimosarum</name>
    <name type="common">African social velvet spider</name>
    <dbReference type="NCBI Taxonomy" id="407821"/>
    <lineage>
        <taxon>Eukaryota</taxon>
        <taxon>Metazoa</taxon>
        <taxon>Ecdysozoa</taxon>
        <taxon>Arthropoda</taxon>
        <taxon>Chelicerata</taxon>
        <taxon>Arachnida</taxon>
        <taxon>Araneae</taxon>
        <taxon>Araneomorphae</taxon>
        <taxon>Entelegynae</taxon>
        <taxon>Eresoidea</taxon>
        <taxon>Eresidae</taxon>
        <taxon>Stegodyphus</taxon>
    </lineage>
</organism>
<dbReference type="GO" id="GO:0016324">
    <property type="term" value="C:apical plasma membrane"/>
    <property type="evidence" value="ECO:0007669"/>
    <property type="project" value="TreeGrafter"/>
</dbReference>
<feature type="transmembrane region" description="Helical" evidence="6">
    <location>
        <begin position="177"/>
        <end position="198"/>
    </location>
</feature>
<dbReference type="AlphaFoldDB" id="A0A087UNE9"/>
<dbReference type="Gene3D" id="1.20.1250.20">
    <property type="entry name" value="MFS general substrate transporter like domains"/>
    <property type="match status" value="1"/>
</dbReference>
<sequence>MCVPMYIAEVAPVSIRGTLVTINNCAITFGQLVASIVDGIFSTDLENGWRYMLGIAAVPAVIQFIGFLFMPESPRWLIGRNRYDEAMTVLRKVRGPNVNIQAEFDAIKNNCLEVEREQADDKSGMLKKILKNPSLRTALLVGCGLQMIQQLAGINTVMYYSATIIEMSGVRSKSKVIWLSAATSGMNCLCSLIGLLFVEKVGRR</sequence>
<evidence type="ECO:0000313" key="9">
    <source>
        <dbReference type="Proteomes" id="UP000054359"/>
    </source>
</evidence>
<dbReference type="InterPro" id="IPR005828">
    <property type="entry name" value="MFS_sugar_transport-like"/>
</dbReference>
<dbReference type="Pfam" id="PF00083">
    <property type="entry name" value="Sugar_tr"/>
    <property type="match status" value="1"/>
</dbReference>
<feature type="domain" description="Major facilitator superfamily (MFS) profile" evidence="7">
    <location>
        <begin position="1"/>
        <end position="204"/>
    </location>
</feature>
<dbReference type="PANTHER" id="PTHR48020:SF12">
    <property type="entry name" value="PROTON MYO-INOSITOL COTRANSPORTER"/>
    <property type="match status" value="1"/>
</dbReference>
<protein>
    <submittedName>
        <fullName evidence="8">Proton myo-inositol cotransporter</fullName>
    </submittedName>
</protein>
<evidence type="ECO:0000259" key="7">
    <source>
        <dbReference type="PROSITE" id="PS50850"/>
    </source>
</evidence>
<feature type="transmembrane region" description="Helical" evidence="6">
    <location>
        <begin position="137"/>
        <end position="157"/>
    </location>
</feature>
<dbReference type="OMA" id="GWINDRD"/>
<keyword evidence="4 6" id="KW-1133">Transmembrane helix</keyword>
<evidence type="ECO:0000256" key="4">
    <source>
        <dbReference type="ARBA" id="ARBA00022989"/>
    </source>
</evidence>
<dbReference type="EMBL" id="KK120715">
    <property type="protein sequence ID" value="KFM78888.1"/>
    <property type="molecule type" value="Genomic_DNA"/>
</dbReference>
<evidence type="ECO:0000256" key="1">
    <source>
        <dbReference type="ARBA" id="ARBA00004141"/>
    </source>
</evidence>
<dbReference type="PROSITE" id="PS50850">
    <property type="entry name" value="MFS"/>
    <property type="match status" value="1"/>
</dbReference>
<name>A0A087UNE9_STEMI</name>
<evidence type="ECO:0000313" key="8">
    <source>
        <dbReference type="EMBL" id="KFM78888.1"/>
    </source>
</evidence>
<evidence type="ECO:0000256" key="5">
    <source>
        <dbReference type="ARBA" id="ARBA00023136"/>
    </source>
</evidence>
<keyword evidence="9" id="KW-1185">Reference proteome</keyword>
<accession>A0A087UNE9</accession>
<keyword evidence="2" id="KW-0813">Transport</keyword>
<dbReference type="OrthoDB" id="4142200at2759"/>
<dbReference type="STRING" id="407821.A0A087UNE9"/>
<dbReference type="InterPro" id="IPR036259">
    <property type="entry name" value="MFS_trans_sf"/>
</dbReference>
<dbReference type="SUPFAM" id="SSF103473">
    <property type="entry name" value="MFS general substrate transporter"/>
    <property type="match status" value="1"/>
</dbReference>
<dbReference type="PANTHER" id="PTHR48020">
    <property type="entry name" value="PROTON MYO-INOSITOL COTRANSPORTER"/>
    <property type="match status" value="1"/>
</dbReference>
<keyword evidence="5 6" id="KW-0472">Membrane</keyword>
<reference evidence="8 9" key="1">
    <citation type="submission" date="2013-11" db="EMBL/GenBank/DDBJ databases">
        <title>Genome sequencing of Stegodyphus mimosarum.</title>
        <authorList>
            <person name="Bechsgaard J."/>
        </authorList>
    </citation>
    <scope>NUCLEOTIDE SEQUENCE [LARGE SCALE GENOMIC DNA]</scope>
</reference>
<proteinExistence type="predicted"/>
<evidence type="ECO:0000256" key="3">
    <source>
        <dbReference type="ARBA" id="ARBA00022692"/>
    </source>
</evidence>